<feature type="compositionally biased region" description="Low complexity" evidence="3">
    <location>
        <begin position="721"/>
        <end position="730"/>
    </location>
</feature>
<keyword evidence="6" id="KW-1185">Reference proteome</keyword>
<feature type="coiled-coil region" evidence="2">
    <location>
        <begin position="601"/>
        <end position="649"/>
    </location>
</feature>
<dbReference type="PROSITE" id="PS50067">
    <property type="entry name" value="KINESIN_MOTOR_2"/>
    <property type="match status" value="1"/>
</dbReference>
<evidence type="ECO:0000313" key="5">
    <source>
        <dbReference type="EMBL" id="GMF54192.1"/>
    </source>
</evidence>
<feature type="domain" description="Kinesin motor" evidence="4">
    <location>
        <begin position="38"/>
        <end position="438"/>
    </location>
</feature>
<dbReference type="GO" id="GO:0003777">
    <property type="term" value="F:microtubule motor activity"/>
    <property type="evidence" value="ECO:0007669"/>
    <property type="project" value="InterPro"/>
</dbReference>
<proteinExistence type="inferred from homology"/>
<feature type="region of interest" description="Disordered" evidence="3">
    <location>
        <begin position="67"/>
        <end position="94"/>
    </location>
</feature>
<accession>A0A9W6Y5X9</accession>
<evidence type="ECO:0000256" key="1">
    <source>
        <dbReference type="PROSITE-ProRule" id="PRU00283"/>
    </source>
</evidence>
<feature type="region of interest" description="Disordered" evidence="3">
    <location>
        <begin position="712"/>
        <end position="784"/>
    </location>
</feature>
<reference evidence="5" key="1">
    <citation type="submission" date="2023-04" db="EMBL/GenBank/DDBJ databases">
        <title>Phytophthora fragariaefolia NBRC 109709.</title>
        <authorList>
            <person name="Ichikawa N."/>
            <person name="Sato H."/>
            <person name="Tonouchi N."/>
        </authorList>
    </citation>
    <scope>NUCLEOTIDE SEQUENCE</scope>
    <source>
        <strain evidence="5">NBRC 109709</strain>
    </source>
</reference>
<dbReference type="GO" id="GO:0005875">
    <property type="term" value="C:microtubule associated complex"/>
    <property type="evidence" value="ECO:0007669"/>
    <property type="project" value="TreeGrafter"/>
</dbReference>
<dbReference type="InterPro" id="IPR036961">
    <property type="entry name" value="Kinesin_motor_dom_sf"/>
</dbReference>
<dbReference type="GO" id="GO:0008017">
    <property type="term" value="F:microtubule binding"/>
    <property type="evidence" value="ECO:0007669"/>
    <property type="project" value="InterPro"/>
</dbReference>
<organism evidence="5 6">
    <name type="scientific">Phytophthora fragariaefolia</name>
    <dbReference type="NCBI Taxonomy" id="1490495"/>
    <lineage>
        <taxon>Eukaryota</taxon>
        <taxon>Sar</taxon>
        <taxon>Stramenopiles</taxon>
        <taxon>Oomycota</taxon>
        <taxon>Peronosporomycetes</taxon>
        <taxon>Peronosporales</taxon>
        <taxon>Peronosporaceae</taxon>
        <taxon>Phytophthora</taxon>
    </lineage>
</organism>
<comment type="similarity">
    <text evidence="1">Belongs to the TRAFAC class myosin-kinesin ATPase superfamily. Kinesin family.</text>
</comment>
<dbReference type="PANTHER" id="PTHR47969:SF29">
    <property type="entry name" value="KINESIN-LIKE PROTEIN"/>
    <property type="match status" value="1"/>
</dbReference>
<dbReference type="GO" id="GO:0051231">
    <property type="term" value="P:spindle elongation"/>
    <property type="evidence" value="ECO:0007669"/>
    <property type="project" value="TreeGrafter"/>
</dbReference>
<dbReference type="GO" id="GO:0007052">
    <property type="term" value="P:mitotic spindle organization"/>
    <property type="evidence" value="ECO:0007669"/>
    <property type="project" value="TreeGrafter"/>
</dbReference>
<dbReference type="PANTHER" id="PTHR47969">
    <property type="entry name" value="CHROMOSOME-ASSOCIATED KINESIN KIF4A-RELATED"/>
    <property type="match status" value="1"/>
</dbReference>
<feature type="region of interest" description="Disordered" evidence="3">
    <location>
        <begin position="463"/>
        <end position="484"/>
    </location>
</feature>
<dbReference type="InterPro" id="IPR027417">
    <property type="entry name" value="P-loop_NTPase"/>
</dbReference>
<dbReference type="InterPro" id="IPR001752">
    <property type="entry name" value="Kinesin_motor_dom"/>
</dbReference>
<keyword evidence="1" id="KW-0547">Nucleotide-binding</keyword>
<dbReference type="SUPFAM" id="SSF52540">
    <property type="entry name" value="P-loop containing nucleoside triphosphate hydrolases"/>
    <property type="match status" value="1"/>
</dbReference>
<dbReference type="GO" id="GO:0005524">
    <property type="term" value="F:ATP binding"/>
    <property type="evidence" value="ECO:0007669"/>
    <property type="project" value="UniProtKB-UniRule"/>
</dbReference>
<evidence type="ECO:0000259" key="4">
    <source>
        <dbReference type="PROSITE" id="PS50067"/>
    </source>
</evidence>
<comment type="caution">
    <text evidence="5">The sequence shown here is derived from an EMBL/GenBank/DDBJ whole genome shotgun (WGS) entry which is preliminary data.</text>
</comment>
<gene>
    <name evidence="5" type="ORF">Pfra01_002255200</name>
</gene>
<dbReference type="PRINTS" id="PR00380">
    <property type="entry name" value="KINESINHEAVY"/>
</dbReference>
<name>A0A9W6Y5X9_9STRA</name>
<keyword evidence="1" id="KW-0067">ATP-binding</keyword>
<feature type="binding site" evidence="1">
    <location>
        <begin position="175"/>
        <end position="182"/>
    </location>
    <ligand>
        <name>ATP</name>
        <dbReference type="ChEBI" id="CHEBI:30616"/>
    </ligand>
</feature>
<evidence type="ECO:0000313" key="6">
    <source>
        <dbReference type="Proteomes" id="UP001165121"/>
    </source>
</evidence>
<dbReference type="CDD" id="cd00106">
    <property type="entry name" value="KISc"/>
    <property type="match status" value="1"/>
</dbReference>
<sequence>MFLLCFQPTRPFALVEQYQDQMDSGTSTNKAGTRAVERVKVFCRVRPLLQRERDGWSYEEYCEHFGEDGQRLDTNDTQQPATEATPESSEDDPATFITEKGRKITGSLTPSLTMQPDGRSVTFQASTAAHGEARLFQFDGNLNESSDQKTVYERVAAPIVEDVMAGYNGTILAYGQTATGKTHTMVGPGDLVHGDQRGLIPRALEGIFNRAEKTRSQAKTTVALSYVQIYCERIYDLLEPDTSPSSILVREDADRGVYIDGAAAVHVANVEDCLSLMERGNANRAVSSTEMNAHSSRSHAILILRVERKEFAPPPSSSGAPADKMQPVIRLSNLYLVDLAGSERVKKARVHGRHISELKAINLSLSALGNCISALSKQSQQNQSSYHVPYRDSKLTRLLQSSLGGNAKTALVVTVTPAVSEAPETLQTLQFGQRAMKVTVRAHRSALSVLDYRTLYEEMRQALDEEQQRSQQAEAAASDEKARAAMAEDKLTKALLRVQHLEFELEAAQTATRHSVSSTGSDNDDVARMKLELQQLVTRHAQDVAQVKSACDRQIETYKKLAQEASQEWHEVEGELAGEKTQVLHTLQELKEFKLRYFQLEEDTTERIAELVQEVRDRERERDAALTKVAALEKEIKAIHAKSQREKLQDQIDTDFVPKEAVRTISSITMHGKWLTSYLYGLDCVQIQQMEALYEGAISKLQARVGCLENKTLNRRPKTPSNNSNNSNNSTAPGKPQRSLPDVRKPGMMNNRAVPKIGRLVPGSKAGSASRLGAGSSVSSRILQ</sequence>
<dbReference type="Pfam" id="PF00225">
    <property type="entry name" value="Kinesin"/>
    <property type="match status" value="1"/>
</dbReference>
<protein>
    <submittedName>
        <fullName evidence="5">Unnamed protein product</fullName>
    </submittedName>
</protein>
<dbReference type="GO" id="GO:0007018">
    <property type="term" value="P:microtubule-based movement"/>
    <property type="evidence" value="ECO:0007669"/>
    <property type="project" value="InterPro"/>
</dbReference>
<evidence type="ECO:0000256" key="2">
    <source>
        <dbReference type="SAM" id="Coils"/>
    </source>
</evidence>
<dbReference type="Proteomes" id="UP001165121">
    <property type="component" value="Unassembled WGS sequence"/>
</dbReference>
<dbReference type="EMBL" id="BSXT01003459">
    <property type="protein sequence ID" value="GMF54192.1"/>
    <property type="molecule type" value="Genomic_DNA"/>
</dbReference>
<dbReference type="Gene3D" id="3.40.850.10">
    <property type="entry name" value="Kinesin motor domain"/>
    <property type="match status" value="1"/>
</dbReference>
<feature type="compositionally biased region" description="Low complexity" evidence="3">
    <location>
        <begin position="763"/>
        <end position="784"/>
    </location>
</feature>
<dbReference type="SMART" id="SM00129">
    <property type="entry name" value="KISc"/>
    <property type="match status" value="1"/>
</dbReference>
<keyword evidence="1" id="KW-0505">Motor protein</keyword>
<dbReference type="InterPro" id="IPR027640">
    <property type="entry name" value="Kinesin-like_fam"/>
</dbReference>
<feature type="compositionally biased region" description="Polar residues" evidence="3">
    <location>
        <begin position="75"/>
        <end position="87"/>
    </location>
</feature>
<evidence type="ECO:0000256" key="3">
    <source>
        <dbReference type="SAM" id="MobiDB-lite"/>
    </source>
</evidence>
<dbReference type="OrthoDB" id="3176171at2759"/>
<dbReference type="AlphaFoldDB" id="A0A9W6Y5X9"/>
<keyword evidence="2" id="KW-0175">Coiled coil</keyword>